<dbReference type="PANTHER" id="PTHR35894">
    <property type="entry name" value="GENERAL SECRETION PATHWAY PROTEIN A-RELATED"/>
    <property type="match status" value="1"/>
</dbReference>
<dbReference type="AlphaFoldDB" id="A0A3B1ANJ4"/>
<dbReference type="InterPro" id="IPR049945">
    <property type="entry name" value="AAA_22"/>
</dbReference>
<dbReference type="InterPro" id="IPR007730">
    <property type="entry name" value="SPOR-like_dom"/>
</dbReference>
<accession>A0A3B1ANJ4</accession>
<name>A0A3B1ANJ4_9ZZZZ</name>
<keyword evidence="2" id="KW-1133">Transmembrane helix</keyword>
<dbReference type="InterPro" id="IPR052026">
    <property type="entry name" value="ExeA_AAA_ATPase_DNA-bind"/>
</dbReference>
<dbReference type="InterPro" id="IPR003593">
    <property type="entry name" value="AAA+_ATPase"/>
</dbReference>
<dbReference type="Pfam" id="PF13401">
    <property type="entry name" value="AAA_22"/>
    <property type="match status" value="1"/>
</dbReference>
<evidence type="ECO:0000256" key="2">
    <source>
        <dbReference type="SAM" id="Phobius"/>
    </source>
</evidence>
<feature type="region of interest" description="Disordered" evidence="1">
    <location>
        <begin position="374"/>
        <end position="442"/>
    </location>
</feature>
<dbReference type="PANTHER" id="PTHR35894:SF7">
    <property type="entry name" value="GENERAL SECRETION PATHWAY PROTEIN A-RELATED"/>
    <property type="match status" value="1"/>
</dbReference>
<dbReference type="Pfam" id="PF05036">
    <property type="entry name" value="SPOR"/>
    <property type="match status" value="1"/>
</dbReference>
<dbReference type="Gene3D" id="3.40.50.300">
    <property type="entry name" value="P-loop containing nucleotide triphosphate hydrolases"/>
    <property type="match status" value="1"/>
</dbReference>
<evidence type="ECO:0000256" key="1">
    <source>
        <dbReference type="SAM" id="MobiDB-lite"/>
    </source>
</evidence>
<gene>
    <name evidence="4" type="ORF">MNBD_GAMMA20-1338</name>
</gene>
<feature type="domain" description="SPOR" evidence="3">
    <location>
        <begin position="463"/>
        <end position="541"/>
    </location>
</feature>
<dbReference type="InterPro" id="IPR036680">
    <property type="entry name" value="SPOR-like_sf"/>
</dbReference>
<evidence type="ECO:0000313" key="4">
    <source>
        <dbReference type="EMBL" id="VAW94266.1"/>
    </source>
</evidence>
<dbReference type="Gene3D" id="3.30.70.1070">
    <property type="entry name" value="Sporulation related repeat"/>
    <property type="match status" value="1"/>
</dbReference>
<dbReference type="GO" id="GO:0042834">
    <property type="term" value="F:peptidoglycan binding"/>
    <property type="evidence" value="ECO:0007669"/>
    <property type="project" value="InterPro"/>
</dbReference>
<reference evidence="4" key="1">
    <citation type="submission" date="2018-06" db="EMBL/GenBank/DDBJ databases">
        <authorList>
            <person name="Zhirakovskaya E."/>
        </authorList>
    </citation>
    <scope>NUCLEOTIDE SEQUENCE</scope>
</reference>
<evidence type="ECO:0000259" key="3">
    <source>
        <dbReference type="PROSITE" id="PS51724"/>
    </source>
</evidence>
<keyword evidence="2" id="KW-0472">Membrane</keyword>
<proteinExistence type="predicted"/>
<dbReference type="EMBL" id="UOFU01000046">
    <property type="protein sequence ID" value="VAW94266.1"/>
    <property type="molecule type" value="Genomic_DNA"/>
</dbReference>
<feature type="transmembrane region" description="Helical" evidence="2">
    <location>
        <begin position="284"/>
        <end position="303"/>
    </location>
</feature>
<dbReference type="GO" id="GO:0016887">
    <property type="term" value="F:ATP hydrolysis activity"/>
    <property type="evidence" value="ECO:0007669"/>
    <property type="project" value="InterPro"/>
</dbReference>
<dbReference type="InterPro" id="IPR027417">
    <property type="entry name" value="P-loop_NTPase"/>
</dbReference>
<keyword evidence="2" id="KW-0812">Transmembrane</keyword>
<dbReference type="PROSITE" id="PS51724">
    <property type="entry name" value="SPOR"/>
    <property type="match status" value="1"/>
</dbReference>
<protein>
    <recommendedName>
        <fullName evidence="3">SPOR domain-containing protein</fullName>
    </recommendedName>
</protein>
<dbReference type="SMART" id="SM00382">
    <property type="entry name" value="AAA"/>
    <property type="match status" value="1"/>
</dbReference>
<sequence>MNTNTQKQQAQASPYLAFYGMAREPFAASIEFDLFYAEPTRTQHLDILHHLTQYNDALLLVTGPEGSGKSTLLQQYIARASETWEVVRVEACGGIDERNLIQQIYHQLELNFRGATHPELLEQLEHHLDGLLHSARQGVLLIDDAHLLTTTALQRVLQLAALRSFTNKPLLRIILFGESSLEEKLDDPLLAQFSGIPHRLIDLPPFDEEHSTHYLLHRLSAARFVAGAPFTESALHTLYKQSEGWPGNLNNLAHQLLLDSLPSSEQPSRLPGISDRNLYKPKRLIGISLVIIILLTFIVWDIVDGLFDTSGDAETATTDMPADKSTAPLTLPATSERSQRALAIPAQKSDGAPITPPRPASINEAIAAITEDTARGQAPNPPPHPHRPHPIGAKPQPLEKLSSEKAASPAAETLPPAKAETTQTPPAKTAPVASKPAADTPVAKQWQPLPDWLPAHGNEWLLSRDPQHFALQLIAGEHLDTLRKFIIQHKLKQHLAFYQTQRNGKPWYSLVYGDYPDKQRAINARNQLPRALREQKPWIRRFDSIQQTLK</sequence>
<dbReference type="CDD" id="cd00009">
    <property type="entry name" value="AAA"/>
    <property type="match status" value="1"/>
</dbReference>
<dbReference type="SUPFAM" id="SSF52540">
    <property type="entry name" value="P-loop containing nucleoside triphosphate hydrolases"/>
    <property type="match status" value="1"/>
</dbReference>
<organism evidence="4">
    <name type="scientific">hydrothermal vent metagenome</name>
    <dbReference type="NCBI Taxonomy" id="652676"/>
    <lineage>
        <taxon>unclassified sequences</taxon>
        <taxon>metagenomes</taxon>
        <taxon>ecological metagenomes</taxon>
    </lineage>
</organism>
<feature type="region of interest" description="Disordered" evidence="1">
    <location>
        <begin position="315"/>
        <end position="338"/>
    </location>
</feature>